<evidence type="ECO:0000256" key="4">
    <source>
        <dbReference type="ARBA" id="ARBA00022643"/>
    </source>
</evidence>
<evidence type="ECO:0000259" key="7">
    <source>
        <dbReference type="Pfam" id="PF01180"/>
    </source>
</evidence>
<dbReference type="UniPathway" id="UPA00070"/>
<dbReference type="GO" id="GO:0005737">
    <property type="term" value="C:cytoplasm"/>
    <property type="evidence" value="ECO:0007669"/>
    <property type="project" value="InterPro"/>
</dbReference>
<protein>
    <submittedName>
        <fullName evidence="8">Dihydroorotate oxidase</fullName>
    </submittedName>
</protein>
<dbReference type="InterPro" id="IPR013785">
    <property type="entry name" value="Aldolase_TIM"/>
</dbReference>
<dbReference type="InterPro" id="IPR012135">
    <property type="entry name" value="Dihydroorotate_DH_1_2"/>
</dbReference>
<dbReference type="PANTHER" id="PTHR48109:SF3">
    <property type="entry name" value="SLL0744 PROTEIN"/>
    <property type="match status" value="1"/>
</dbReference>
<gene>
    <name evidence="8" type="ordered locus">Spica_1957</name>
</gene>
<reference evidence="9" key="1">
    <citation type="journal article" date="2013" name="Stand. Genomic Sci.">
        <title>Genome sequence of the thermophilic fresh-water bacterium Spirochaeta caldaria type strain (H1(T)), reclassification of Spirochaeta caldaria, Spirochaeta stenostrepta, and Spirochaeta zuelzerae in the genus Treponema as Treponema caldaria comb. nov., Treponema stenostrepta comb. nov., and Treponema zuelzerae comb. nov., and emendation of the genus Treponema.</title>
        <authorList>
            <person name="Abt B."/>
            <person name="Goker M."/>
            <person name="Scheuner C."/>
            <person name="Han C."/>
            <person name="Lu M."/>
            <person name="Misra M."/>
            <person name="Lapidus A."/>
            <person name="Nolan M."/>
            <person name="Lucas S."/>
            <person name="Hammon N."/>
            <person name="Deshpande S."/>
            <person name="Cheng J.F."/>
            <person name="Tapia R."/>
            <person name="Goodwin L.A."/>
            <person name="Pitluck S."/>
            <person name="Liolios K."/>
            <person name="Pagani I."/>
            <person name="Ivanova N."/>
            <person name="Mavromatis K."/>
            <person name="Mikhailova N."/>
            <person name="Huntemann M."/>
            <person name="Pati A."/>
            <person name="Chen A."/>
            <person name="Palaniappan K."/>
            <person name="Land M."/>
            <person name="Hauser L."/>
            <person name="Jeffries C.D."/>
            <person name="Rohde M."/>
            <person name="Spring S."/>
            <person name="Gronow S."/>
            <person name="Detter J.C."/>
            <person name="Bristow J."/>
            <person name="Eisen J.A."/>
            <person name="Markowitz V."/>
            <person name="Hugenholtz P."/>
            <person name="Kyrpides N.C."/>
            <person name="Woyke T."/>
            <person name="Klenk H.P."/>
        </authorList>
    </citation>
    <scope>NUCLEOTIDE SEQUENCE</scope>
    <source>
        <strain evidence="9">ATCC 51460 / DSM 7334 / H1</strain>
    </source>
</reference>
<evidence type="ECO:0000256" key="3">
    <source>
        <dbReference type="ARBA" id="ARBA00022630"/>
    </source>
</evidence>
<keyword evidence="4" id="KW-0288">FMN</keyword>
<dbReference type="Proteomes" id="UP000000503">
    <property type="component" value="Chromosome"/>
</dbReference>
<dbReference type="OrthoDB" id="9794954at2"/>
<keyword evidence="5" id="KW-0665">Pyrimidine biosynthesis</keyword>
<dbReference type="GO" id="GO:0006207">
    <property type="term" value="P:'de novo' pyrimidine nucleobase biosynthetic process"/>
    <property type="evidence" value="ECO:0007669"/>
    <property type="project" value="TreeGrafter"/>
</dbReference>
<dbReference type="Gene3D" id="3.20.20.70">
    <property type="entry name" value="Aldolase class I"/>
    <property type="match status" value="1"/>
</dbReference>
<evidence type="ECO:0000313" key="8">
    <source>
        <dbReference type="EMBL" id="AEJ20086.1"/>
    </source>
</evidence>
<dbReference type="InterPro" id="IPR050074">
    <property type="entry name" value="DHO_dehydrogenase"/>
</dbReference>
<evidence type="ECO:0000313" key="9">
    <source>
        <dbReference type="Proteomes" id="UP000000503"/>
    </source>
</evidence>
<dbReference type="Pfam" id="PF01180">
    <property type="entry name" value="DHO_dh"/>
    <property type="match status" value="1"/>
</dbReference>
<dbReference type="eggNOG" id="COG0167">
    <property type="taxonomic scope" value="Bacteria"/>
</dbReference>
<organism evidence="8 9">
    <name type="scientific">Gracilinema caldarium (strain ATCC 51460 / DSM 7334 / H1)</name>
    <name type="common">Treponema caldarium</name>
    <dbReference type="NCBI Taxonomy" id="744872"/>
    <lineage>
        <taxon>Bacteria</taxon>
        <taxon>Pseudomonadati</taxon>
        <taxon>Spirochaetota</taxon>
        <taxon>Spirochaetia</taxon>
        <taxon>Spirochaetales</taxon>
        <taxon>Breznakiellaceae</taxon>
        <taxon>Gracilinema</taxon>
    </lineage>
</organism>
<dbReference type="RefSeq" id="WP_013969376.1">
    <property type="nucleotide sequence ID" value="NC_015732.1"/>
</dbReference>
<dbReference type="InterPro" id="IPR005720">
    <property type="entry name" value="Dihydroorotate_DH_cat"/>
</dbReference>
<comment type="cofactor">
    <cofactor evidence="1">
        <name>FMN</name>
        <dbReference type="ChEBI" id="CHEBI:58210"/>
    </cofactor>
</comment>
<dbReference type="KEGG" id="scd:Spica_1957"/>
<dbReference type="AlphaFoldDB" id="F8EXS2"/>
<dbReference type="NCBIfam" id="NF005741">
    <property type="entry name" value="PRK07565.1"/>
    <property type="match status" value="1"/>
</dbReference>
<keyword evidence="3" id="KW-0285">Flavoprotein</keyword>
<dbReference type="SUPFAM" id="SSF51395">
    <property type="entry name" value="FMN-linked oxidoreductases"/>
    <property type="match status" value="1"/>
</dbReference>
<keyword evidence="9" id="KW-1185">Reference proteome</keyword>
<dbReference type="EMBL" id="CP002868">
    <property type="protein sequence ID" value="AEJ20086.1"/>
    <property type="molecule type" value="Genomic_DNA"/>
</dbReference>
<evidence type="ECO:0000256" key="6">
    <source>
        <dbReference type="ARBA" id="ARBA00023002"/>
    </source>
</evidence>
<dbReference type="GO" id="GO:0004152">
    <property type="term" value="F:dihydroorotate dehydrogenase activity"/>
    <property type="evidence" value="ECO:0007669"/>
    <property type="project" value="InterPro"/>
</dbReference>
<evidence type="ECO:0000256" key="5">
    <source>
        <dbReference type="ARBA" id="ARBA00022975"/>
    </source>
</evidence>
<accession>F8EXS2</accession>
<dbReference type="STRING" id="744872.Spica_1957"/>
<evidence type="ECO:0000256" key="2">
    <source>
        <dbReference type="ARBA" id="ARBA00004725"/>
    </source>
</evidence>
<name>F8EXS2_GRAC1</name>
<evidence type="ECO:0000256" key="1">
    <source>
        <dbReference type="ARBA" id="ARBA00001917"/>
    </source>
</evidence>
<dbReference type="PIRSF" id="PIRSF000164">
    <property type="entry name" value="DHO_oxidase"/>
    <property type="match status" value="1"/>
</dbReference>
<comment type="pathway">
    <text evidence="2">Pyrimidine metabolism; UMP biosynthesis via de novo pathway.</text>
</comment>
<feature type="domain" description="Dihydroorotate dehydrogenase catalytic" evidence="7">
    <location>
        <begin position="4"/>
        <end position="288"/>
    </location>
</feature>
<dbReference type="GO" id="GO:0044205">
    <property type="term" value="P:'de novo' UMP biosynthetic process"/>
    <property type="evidence" value="ECO:0007669"/>
    <property type="project" value="UniProtKB-UniPathway"/>
</dbReference>
<proteinExistence type="predicted"/>
<dbReference type="HOGENOM" id="CLU_042042_4_0_12"/>
<dbReference type="PANTHER" id="PTHR48109">
    <property type="entry name" value="DIHYDROOROTATE DEHYDROGENASE (QUINONE), MITOCHONDRIAL-RELATED"/>
    <property type="match status" value="1"/>
</dbReference>
<sequence>MAQLSSTYVGLPIRNPLVVAASNITAHKDSIKKAVDAGAGAVVLKSLFEEQILKDLATIPAEQLEANPEAQAMMNAFASGWGSGEYIRLIQDAVAVAGSVPIIASINCIHDEIWLDFAEQIEGAGAKAIELNIAPFPQSPKTTSKEIEDLVVSIVRNVSVRTSLPISVKLSPYFTNPFAIVERLAGAGAKAVILFNRLYRFDFDLKNRTVISGPAKSSPQEYHESLRWVSNLYGVVGCELVGGTGIHSAETALKFLAAGAQTVQLCSVLNAGGWSVLSKIGDEMAAMLDTLGYDSVDAFRGTLSRRSNPGNEQYERLQYIKAIDPR</sequence>
<keyword evidence="6" id="KW-0560">Oxidoreductase</keyword>